<comment type="caution">
    <text evidence="1">The sequence shown here is derived from an EMBL/GenBank/DDBJ whole genome shotgun (WGS) entry which is preliminary data.</text>
</comment>
<protein>
    <submittedName>
        <fullName evidence="1">26219_t:CDS:1</fullName>
    </submittedName>
</protein>
<evidence type="ECO:0000313" key="2">
    <source>
        <dbReference type="Proteomes" id="UP000789920"/>
    </source>
</evidence>
<dbReference type="Proteomes" id="UP000789920">
    <property type="component" value="Unassembled WGS sequence"/>
</dbReference>
<keyword evidence="2" id="KW-1185">Reference proteome</keyword>
<dbReference type="EMBL" id="CAJVQC010108673">
    <property type="protein sequence ID" value="CAG8834269.1"/>
    <property type="molecule type" value="Genomic_DNA"/>
</dbReference>
<organism evidence="1 2">
    <name type="scientific">Racocetra persica</name>
    <dbReference type="NCBI Taxonomy" id="160502"/>
    <lineage>
        <taxon>Eukaryota</taxon>
        <taxon>Fungi</taxon>
        <taxon>Fungi incertae sedis</taxon>
        <taxon>Mucoromycota</taxon>
        <taxon>Glomeromycotina</taxon>
        <taxon>Glomeromycetes</taxon>
        <taxon>Diversisporales</taxon>
        <taxon>Gigasporaceae</taxon>
        <taxon>Racocetra</taxon>
    </lineage>
</organism>
<sequence length="94" mass="10874">LRKVFQNCIDIVLKPIYKKSSTGFLLNINKQLTWTYIRIAMIISDLLEAANYCLTSKSANATYPCHKCLIHNKDLANINLTSDQIIYRIHENMK</sequence>
<gene>
    <name evidence="1" type="ORF">RPERSI_LOCUS29140</name>
</gene>
<name>A0ACA9SEH3_9GLOM</name>
<feature type="non-terminal residue" evidence="1">
    <location>
        <position position="94"/>
    </location>
</feature>
<proteinExistence type="predicted"/>
<evidence type="ECO:0000313" key="1">
    <source>
        <dbReference type="EMBL" id="CAG8834269.1"/>
    </source>
</evidence>
<feature type="non-terminal residue" evidence="1">
    <location>
        <position position="1"/>
    </location>
</feature>
<reference evidence="1" key="1">
    <citation type="submission" date="2021-06" db="EMBL/GenBank/DDBJ databases">
        <authorList>
            <person name="Kallberg Y."/>
            <person name="Tangrot J."/>
            <person name="Rosling A."/>
        </authorList>
    </citation>
    <scope>NUCLEOTIDE SEQUENCE</scope>
    <source>
        <strain evidence="1">MA461A</strain>
    </source>
</reference>
<accession>A0ACA9SEH3</accession>